<keyword evidence="1" id="KW-0732">Signal</keyword>
<organism evidence="2 3">
    <name type="scientific">Aliishimia ponticola</name>
    <dbReference type="NCBI Taxonomy" id="2499833"/>
    <lineage>
        <taxon>Bacteria</taxon>
        <taxon>Pseudomonadati</taxon>
        <taxon>Pseudomonadota</taxon>
        <taxon>Alphaproteobacteria</taxon>
        <taxon>Rhodobacterales</taxon>
        <taxon>Paracoccaceae</taxon>
        <taxon>Aliishimia</taxon>
    </lineage>
</organism>
<protein>
    <recommendedName>
        <fullName evidence="4">Cellulose biosynthesis protein BcsS</fullName>
    </recommendedName>
</protein>
<dbReference type="Proteomes" id="UP000306602">
    <property type="component" value="Unassembled WGS sequence"/>
</dbReference>
<sequence length="224" mass="24634">MVTRALALLLLISLPLPATGGAWLREEGTTFLSLGFEARRFEATGHSLSRQELYIEHGLRPKLTIGAKGNLDSDSTATGEIFARFPLRADDCPGRIAAEIGIGGEHDGFVIAPYLRTGVSWGRGIKIARKSGWVNVDGAVEWPIKNATEDPLWKLDATVGLSLSERSQIMFQAFFESSSGRNRVTLNPSYIFRTKNGTRYVGGIAHRTGTDGYTSLRFGIWREF</sequence>
<dbReference type="EMBL" id="SRKY01000002">
    <property type="protein sequence ID" value="THH36663.1"/>
    <property type="molecule type" value="Genomic_DNA"/>
</dbReference>
<proteinExistence type="predicted"/>
<dbReference type="OrthoDB" id="7857490at2"/>
<dbReference type="RefSeq" id="WP_136462264.1">
    <property type="nucleotide sequence ID" value="NZ_SRKY01000002.1"/>
</dbReference>
<comment type="caution">
    <text evidence="2">The sequence shown here is derived from an EMBL/GenBank/DDBJ whole genome shotgun (WGS) entry which is preliminary data.</text>
</comment>
<evidence type="ECO:0000256" key="1">
    <source>
        <dbReference type="SAM" id="SignalP"/>
    </source>
</evidence>
<name>A0A4V3XKE2_9RHOB</name>
<evidence type="ECO:0008006" key="4">
    <source>
        <dbReference type="Google" id="ProtNLM"/>
    </source>
</evidence>
<keyword evidence="3" id="KW-1185">Reference proteome</keyword>
<feature type="signal peptide" evidence="1">
    <location>
        <begin position="1"/>
        <end position="20"/>
    </location>
</feature>
<evidence type="ECO:0000313" key="2">
    <source>
        <dbReference type="EMBL" id="THH36663.1"/>
    </source>
</evidence>
<dbReference type="AlphaFoldDB" id="A0A4V3XKE2"/>
<reference evidence="2 3" key="1">
    <citation type="submission" date="2019-04" db="EMBL/GenBank/DDBJ databases">
        <title>Shimia ponticola sp. nov., isolated from seawater.</title>
        <authorList>
            <person name="Kim Y.-O."/>
            <person name="Yoon J.-H."/>
        </authorList>
    </citation>
    <scope>NUCLEOTIDE SEQUENCE [LARGE SCALE GENOMIC DNA]</scope>
    <source>
        <strain evidence="2 3">MYP11</strain>
    </source>
</reference>
<evidence type="ECO:0000313" key="3">
    <source>
        <dbReference type="Proteomes" id="UP000306602"/>
    </source>
</evidence>
<accession>A0A4V3XKE2</accession>
<feature type="chain" id="PRO_5020932391" description="Cellulose biosynthesis protein BcsS" evidence="1">
    <location>
        <begin position="21"/>
        <end position="224"/>
    </location>
</feature>
<gene>
    <name evidence="2" type="ORF">E4Z66_06850</name>
</gene>